<dbReference type="AlphaFoldDB" id="A0A917CDD3"/>
<dbReference type="InterPro" id="IPR018764">
    <property type="entry name" value="RskA_C"/>
</dbReference>
<dbReference type="GO" id="GO:0005886">
    <property type="term" value="C:plasma membrane"/>
    <property type="evidence" value="ECO:0007669"/>
    <property type="project" value="InterPro"/>
</dbReference>
<evidence type="ECO:0000313" key="2">
    <source>
        <dbReference type="EMBL" id="GGF82928.1"/>
    </source>
</evidence>
<dbReference type="Pfam" id="PF10099">
    <property type="entry name" value="RskA_C"/>
    <property type="match status" value="1"/>
</dbReference>
<protein>
    <recommendedName>
        <fullName evidence="1">Anti-sigma K factor RskA C-terminal domain-containing protein</fullName>
    </recommendedName>
</protein>
<dbReference type="InterPro" id="IPR051474">
    <property type="entry name" value="Anti-sigma-K/W_factor"/>
</dbReference>
<dbReference type="PANTHER" id="PTHR37461">
    <property type="entry name" value="ANTI-SIGMA-K FACTOR RSKA"/>
    <property type="match status" value="1"/>
</dbReference>
<evidence type="ECO:0000313" key="3">
    <source>
        <dbReference type="Proteomes" id="UP000606044"/>
    </source>
</evidence>
<dbReference type="EMBL" id="BMCT01000009">
    <property type="protein sequence ID" value="GGF82928.1"/>
    <property type="molecule type" value="Genomic_DNA"/>
</dbReference>
<feature type="domain" description="Anti-sigma K factor RskA C-terminal" evidence="1">
    <location>
        <begin position="162"/>
        <end position="259"/>
    </location>
</feature>
<dbReference type="PANTHER" id="PTHR37461:SF1">
    <property type="entry name" value="ANTI-SIGMA-K FACTOR RSKA"/>
    <property type="match status" value="1"/>
</dbReference>
<name>A0A917CDD3_9HYPH</name>
<comment type="caution">
    <text evidence="2">The sequence shown here is derived from an EMBL/GenBank/DDBJ whole genome shotgun (WGS) entry which is preliminary data.</text>
</comment>
<dbReference type="GO" id="GO:0016989">
    <property type="term" value="F:sigma factor antagonist activity"/>
    <property type="evidence" value="ECO:0007669"/>
    <property type="project" value="TreeGrafter"/>
</dbReference>
<accession>A0A917CDD3</accession>
<keyword evidence="3" id="KW-1185">Reference proteome</keyword>
<gene>
    <name evidence="2" type="ORF">GCM10007301_48830</name>
</gene>
<reference evidence="2" key="1">
    <citation type="journal article" date="2014" name="Int. J. Syst. Evol. Microbiol.">
        <title>Complete genome sequence of Corynebacterium casei LMG S-19264T (=DSM 44701T), isolated from a smear-ripened cheese.</title>
        <authorList>
            <consortium name="US DOE Joint Genome Institute (JGI-PGF)"/>
            <person name="Walter F."/>
            <person name="Albersmeier A."/>
            <person name="Kalinowski J."/>
            <person name="Ruckert C."/>
        </authorList>
    </citation>
    <scope>NUCLEOTIDE SEQUENCE</scope>
    <source>
        <strain evidence="2">CCM 7897</strain>
    </source>
</reference>
<dbReference type="Proteomes" id="UP000606044">
    <property type="component" value="Unassembled WGS sequence"/>
</dbReference>
<proteinExistence type="predicted"/>
<reference evidence="2" key="2">
    <citation type="submission" date="2020-09" db="EMBL/GenBank/DDBJ databases">
        <authorList>
            <person name="Sun Q."/>
            <person name="Sedlacek I."/>
        </authorList>
    </citation>
    <scope>NUCLEOTIDE SEQUENCE</scope>
    <source>
        <strain evidence="2">CCM 7897</strain>
    </source>
</reference>
<organism evidence="2 3">
    <name type="scientific">Azorhizobium oxalatiphilum</name>
    <dbReference type="NCBI Taxonomy" id="980631"/>
    <lineage>
        <taxon>Bacteria</taxon>
        <taxon>Pseudomonadati</taxon>
        <taxon>Pseudomonadota</taxon>
        <taxon>Alphaproteobacteria</taxon>
        <taxon>Hyphomicrobiales</taxon>
        <taxon>Xanthobacteraceae</taxon>
        <taxon>Azorhizobium</taxon>
    </lineage>
</organism>
<evidence type="ECO:0000259" key="1">
    <source>
        <dbReference type="Pfam" id="PF10099"/>
    </source>
</evidence>
<sequence>MTVNDDDRQFVAEYVLGTLPAALRLMTRTRISDEPDIADVARMWERRLAPLHELAVPIAPPADLWADIAVSLIPPPIPLTPEEEEEIKKGLPALQDAFAVPNKAEAGDNEPVLAEPLGDMAPGVQARLKKWRWTAILLGVALVGGGSVFAYREWDRYTDLHYFASLQAERSAAVLVRVGVRDGDILVRPFLDPAPAGQTYQLWLVPDGQPARSLGTFSSGFTARSDILRRLGPKGAAKAMLQVTLEPGSGSDVVPTGEVLYSGRLLPE</sequence>
<dbReference type="GO" id="GO:0006417">
    <property type="term" value="P:regulation of translation"/>
    <property type="evidence" value="ECO:0007669"/>
    <property type="project" value="TreeGrafter"/>
</dbReference>
<dbReference type="RefSeq" id="WP_188583491.1">
    <property type="nucleotide sequence ID" value="NZ_BMCT01000009.1"/>
</dbReference>